<keyword evidence="14" id="KW-0904">Protein phosphatase</keyword>
<keyword evidence="7" id="KW-0597">Phosphoprotein</keyword>
<name>A0A1H5VG21_9RHOO</name>
<evidence type="ECO:0000256" key="20">
    <source>
        <dbReference type="ARBA" id="ARBA00041776"/>
    </source>
</evidence>
<evidence type="ECO:0000256" key="3">
    <source>
        <dbReference type="ARBA" id="ARBA00001946"/>
    </source>
</evidence>
<comment type="catalytic activity">
    <reaction evidence="1">
        <text>ATP + protein L-histidine = ADP + protein N-phospho-L-histidine.</text>
        <dbReference type="EC" id="2.7.13.3"/>
    </reaction>
</comment>
<evidence type="ECO:0000256" key="17">
    <source>
        <dbReference type="ARBA" id="ARBA00023026"/>
    </source>
</evidence>
<dbReference type="GO" id="GO:0005886">
    <property type="term" value="C:plasma membrane"/>
    <property type="evidence" value="ECO:0007669"/>
    <property type="project" value="UniProtKB-SubCell"/>
</dbReference>
<keyword evidence="8" id="KW-0808">Transferase</keyword>
<evidence type="ECO:0000256" key="11">
    <source>
        <dbReference type="ARBA" id="ARBA00022801"/>
    </source>
</evidence>
<dbReference type="Gene3D" id="3.30.565.10">
    <property type="entry name" value="Histidine kinase-like ATPase, C-terminal domain"/>
    <property type="match status" value="1"/>
</dbReference>
<dbReference type="AlphaFoldDB" id="A0A1H5VG21"/>
<dbReference type="InterPro" id="IPR005467">
    <property type="entry name" value="His_kinase_dom"/>
</dbReference>
<evidence type="ECO:0000256" key="7">
    <source>
        <dbReference type="ARBA" id="ARBA00022553"/>
    </source>
</evidence>
<dbReference type="Gene3D" id="6.10.340.10">
    <property type="match status" value="1"/>
</dbReference>
<dbReference type="SMART" id="SM00387">
    <property type="entry name" value="HATPase_c"/>
    <property type="match status" value="1"/>
</dbReference>
<dbReference type="SUPFAM" id="SSF47384">
    <property type="entry name" value="Homodimeric domain of signal transducing histidine kinase"/>
    <property type="match status" value="1"/>
</dbReference>
<keyword evidence="15" id="KW-0902">Two-component regulatory system</keyword>
<dbReference type="InterPro" id="IPR003661">
    <property type="entry name" value="HisK_dim/P_dom"/>
</dbReference>
<dbReference type="Gene3D" id="1.10.287.130">
    <property type="match status" value="1"/>
</dbReference>
<keyword evidence="16" id="KW-0346">Stress response</keyword>
<evidence type="ECO:0000256" key="15">
    <source>
        <dbReference type="ARBA" id="ARBA00023012"/>
    </source>
</evidence>
<keyword evidence="22" id="KW-1185">Reference proteome</keyword>
<dbReference type="SUPFAM" id="SSF158472">
    <property type="entry name" value="HAMP domain-like"/>
    <property type="match status" value="1"/>
</dbReference>
<comment type="subcellular location">
    <subcellularLocation>
        <location evidence="4">Cell membrane</location>
        <topology evidence="4">Multi-pass membrane protein</topology>
    </subcellularLocation>
</comment>
<dbReference type="SUPFAM" id="SSF55874">
    <property type="entry name" value="ATPase domain of HSP90 chaperone/DNA topoisomerase II/histidine kinase"/>
    <property type="match status" value="1"/>
</dbReference>
<evidence type="ECO:0000256" key="4">
    <source>
        <dbReference type="ARBA" id="ARBA00004651"/>
    </source>
</evidence>
<keyword evidence="17" id="KW-0843">Virulence</keyword>
<dbReference type="CDD" id="cd00082">
    <property type="entry name" value="HisKA"/>
    <property type="match status" value="1"/>
</dbReference>
<evidence type="ECO:0000256" key="5">
    <source>
        <dbReference type="ARBA" id="ARBA00012438"/>
    </source>
</evidence>
<evidence type="ECO:0000313" key="21">
    <source>
        <dbReference type="EMBL" id="APR05816.1"/>
    </source>
</evidence>
<evidence type="ECO:0000256" key="9">
    <source>
        <dbReference type="ARBA" id="ARBA00022741"/>
    </source>
</evidence>
<evidence type="ECO:0000256" key="8">
    <source>
        <dbReference type="ARBA" id="ARBA00022679"/>
    </source>
</evidence>
<dbReference type="GO" id="GO:0005524">
    <property type="term" value="F:ATP binding"/>
    <property type="evidence" value="ECO:0007669"/>
    <property type="project" value="UniProtKB-KW"/>
</dbReference>
<dbReference type="PANTHER" id="PTHR44936">
    <property type="entry name" value="SENSOR PROTEIN CREC"/>
    <property type="match status" value="1"/>
</dbReference>
<dbReference type="InterPro" id="IPR050980">
    <property type="entry name" value="2C_sensor_his_kinase"/>
</dbReference>
<dbReference type="InterPro" id="IPR003660">
    <property type="entry name" value="HAMP_dom"/>
</dbReference>
<organism evidence="21 22">
    <name type="scientific">Thauera chlorobenzoica</name>
    <dbReference type="NCBI Taxonomy" id="96773"/>
    <lineage>
        <taxon>Bacteria</taxon>
        <taxon>Pseudomonadati</taxon>
        <taxon>Pseudomonadota</taxon>
        <taxon>Betaproteobacteria</taxon>
        <taxon>Rhodocyclales</taxon>
        <taxon>Zoogloeaceae</taxon>
        <taxon>Thauera</taxon>
    </lineage>
</organism>
<evidence type="ECO:0000256" key="16">
    <source>
        <dbReference type="ARBA" id="ARBA00023016"/>
    </source>
</evidence>
<dbReference type="KEGG" id="tcl:Tchl_3001"/>
<evidence type="ECO:0000256" key="2">
    <source>
        <dbReference type="ARBA" id="ARBA00001936"/>
    </source>
</evidence>
<sequence>MNIRNSIVSRYFLVSLLGAVLPMVVVAALYDRYASALLDQITGERLSAQLTATASRLTAFFDVRVYQIETLSNHPALPYLVQQRTSRSDTELEALLRLEADVPDLYGILLFDPAGALTRIVAGQAASGAPYWSGLSFDLARLPVMKAVSGDVDVVGPVAPDDGSSGWFLIRQPLRRSAIGEESGSIALHVRLASVTELLGSASLAGIVQPVLKTPRGYFNVVGQAVTPSRQMVAGPEVLPGWQPMLVIDPDQLFRPFITAQKSLFLVSLVSIAVITLLFARLAARLRRRVDRLTLGADAVAAGNLDYRIATRGGDEIDAVGAAFNSMAERLQALIARTVRVERLAVLGEFATGVAHEIRNPLATIKTTVQALARGEKDRERGELLQDVGAEIDRLNRVMGDLLEFGRPRPPELAPVPAAGLLARIEALMAAPAHEAGVVLRVDGATDIVLHADRDQLIQVIVNLVINAVQATPAGGSVRVRAIRTGREAGIEVRDTGAGIAEAHLARITDPFFTTKPKGTGLGLSIARQLAELQGGRLEIGSAPGAGTTVRLIVPMEKHEP</sequence>
<dbReference type="InterPro" id="IPR036097">
    <property type="entry name" value="HisK_dim/P_sf"/>
</dbReference>
<dbReference type="EMBL" id="CP018839">
    <property type="protein sequence ID" value="APR05816.1"/>
    <property type="molecule type" value="Genomic_DNA"/>
</dbReference>
<dbReference type="GO" id="GO:0000155">
    <property type="term" value="F:phosphorelay sensor kinase activity"/>
    <property type="evidence" value="ECO:0007669"/>
    <property type="project" value="InterPro"/>
</dbReference>
<comment type="cofactor">
    <cofactor evidence="3">
        <name>Mg(2+)</name>
        <dbReference type="ChEBI" id="CHEBI:18420"/>
    </cofactor>
</comment>
<keyword evidence="18" id="KW-0464">Manganese</keyword>
<keyword evidence="13" id="KW-0460">Magnesium</keyword>
<protein>
    <recommendedName>
        <fullName evidence="19">Signal transduction histidine-protein kinase/phosphatase MprB</fullName>
        <ecNumber evidence="5">2.7.13.3</ecNumber>
    </recommendedName>
    <alternativeName>
        <fullName evidence="20">Mycobacterial persistence regulator B</fullName>
    </alternativeName>
</protein>
<reference evidence="21 22" key="1">
    <citation type="submission" date="2016-12" db="EMBL/GenBank/DDBJ databases">
        <title>Complete genome sequence of Thauera chlorobenzoica, a Betaproteobacterium degrading haloaromatics anaerobically to CO2 and halides.</title>
        <authorList>
            <person name="Goris T."/>
            <person name="Mergelsberg M."/>
            <person name="Boll M."/>
        </authorList>
    </citation>
    <scope>NUCLEOTIDE SEQUENCE [LARGE SCALE GENOMIC DNA]</scope>
    <source>
        <strain evidence="21 22">3CB1</strain>
    </source>
</reference>
<accession>A0A1H5VG21</accession>
<dbReference type="InterPro" id="IPR003594">
    <property type="entry name" value="HATPase_dom"/>
</dbReference>
<dbReference type="STRING" id="96773.Tchl_3001"/>
<keyword evidence="6" id="KW-1003">Cell membrane</keyword>
<evidence type="ECO:0000256" key="18">
    <source>
        <dbReference type="ARBA" id="ARBA00023211"/>
    </source>
</evidence>
<keyword evidence="12" id="KW-0067">ATP-binding</keyword>
<dbReference type="InterPro" id="IPR004358">
    <property type="entry name" value="Sig_transdc_His_kin-like_C"/>
</dbReference>
<dbReference type="SMART" id="SM00388">
    <property type="entry name" value="HisKA"/>
    <property type="match status" value="1"/>
</dbReference>
<evidence type="ECO:0000256" key="12">
    <source>
        <dbReference type="ARBA" id="ARBA00022840"/>
    </source>
</evidence>
<keyword evidence="11" id="KW-0378">Hydrolase</keyword>
<dbReference type="CDD" id="cd06225">
    <property type="entry name" value="HAMP"/>
    <property type="match status" value="1"/>
</dbReference>
<dbReference type="PROSITE" id="PS50885">
    <property type="entry name" value="HAMP"/>
    <property type="match status" value="1"/>
</dbReference>
<proteinExistence type="predicted"/>
<dbReference type="Pfam" id="PF00672">
    <property type="entry name" value="HAMP"/>
    <property type="match status" value="1"/>
</dbReference>
<evidence type="ECO:0000256" key="6">
    <source>
        <dbReference type="ARBA" id="ARBA00022475"/>
    </source>
</evidence>
<dbReference type="Pfam" id="PF00512">
    <property type="entry name" value="HisKA"/>
    <property type="match status" value="1"/>
</dbReference>
<evidence type="ECO:0000256" key="13">
    <source>
        <dbReference type="ARBA" id="ARBA00022842"/>
    </source>
</evidence>
<dbReference type="RefSeq" id="WP_198158961.1">
    <property type="nucleotide sequence ID" value="NZ_CP018839.1"/>
</dbReference>
<dbReference type="EC" id="2.7.13.3" evidence="5"/>
<evidence type="ECO:0000256" key="10">
    <source>
        <dbReference type="ARBA" id="ARBA00022777"/>
    </source>
</evidence>
<dbReference type="PRINTS" id="PR00344">
    <property type="entry name" value="BCTRLSENSOR"/>
</dbReference>
<keyword evidence="6" id="KW-0472">Membrane</keyword>
<dbReference type="PROSITE" id="PS50109">
    <property type="entry name" value="HIS_KIN"/>
    <property type="match status" value="1"/>
</dbReference>
<evidence type="ECO:0000256" key="1">
    <source>
        <dbReference type="ARBA" id="ARBA00000085"/>
    </source>
</evidence>
<evidence type="ECO:0000256" key="19">
    <source>
        <dbReference type="ARBA" id="ARBA00040454"/>
    </source>
</evidence>
<evidence type="ECO:0000313" key="22">
    <source>
        <dbReference type="Proteomes" id="UP000185739"/>
    </source>
</evidence>
<comment type="cofactor">
    <cofactor evidence="2">
        <name>Mn(2+)</name>
        <dbReference type="ChEBI" id="CHEBI:29035"/>
    </cofactor>
</comment>
<dbReference type="Proteomes" id="UP000185739">
    <property type="component" value="Chromosome"/>
</dbReference>
<dbReference type="Pfam" id="PF02518">
    <property type="entry name" value="HATPase_c"/>
    <property type="match status" value="1"/>
</dbReference>
<dbReference type="GO" id="GO:0004721">
    <property type="term" value="F:phosphoprotein phosphatase activity"/>
    <property type="evidence" value="ECO:0007669"/>
    <property type="project" value="UniProtKB-KW"/>
</dbReference>
<dbReference type="PANTHER" id="PTHR44936:SF9">
    <property type="entry name" value="SENSOR PROTEIN CREC"/>
    <property type="match status" value="1"/>
</dbReference>
<dbReference type="SMART" id="SM00304">
    <property type="entry name" value="HAMP"/>
    <property type="match status" value="1"/>
</dbReference>
<gene>
    <name evidence="21" type="ORF">Tchl_3001</name>
</gene>
<keyword evidence="10 21" id="KW-0418">Kinase</keyword>
<keyword evidence="9" id="KW-0547">Nucleotide-binding</keyword>
<dbReference type="InterPro" id="IPR036890">
    <property type="entry name" value="HATPase_C_sf"/>
</dbReference>
<evidence type="ECO:0000256" key="14">
    <source>
        <dbReference type="ARBA" id="ARBA00022912"/>
    </source>
</evidence>